<evidence type="ECO:0000313" key="1">
    <source>
        <dbReference type="EMBL" id="MDQ0202271.1"/>
    </source>
</evidence>
<organism evidence="1 2">
    <name type="scientific">Neobacillus ginsengisoli</name>
    <dbReference type="NCBI Taxonomy" id="904295"/>
    <lineage>
        <taxon>Bacteria</taxon>
        <taxon>Bacillati</taxon>
        <taxon>Bacillota</taxon>
        <taxon>Bacilli</taxon>
        <taxon>Bacillales</taxon>
        <taxon>Bacillaceae</taxon>
        <taxon>Neobacillus</taxon>
    </lineage>
</organism>
<gene>
    <name evidence="1" type="ORF">J2S10_005508</name>
</gene>
<dbReference type="Proteomes" id="UP001224122">
    <property type="component" value="Unassembled WGS sequence"/>
</dbReference>
<dbReference type="EMBL" id="JAUSTW010000022">
    <property type="protein sequence ID" value="MDQ0202271.1"/>
    <property type="molecule type" value="Genomic_DNA"/>
</dbReference>
<sequence length="146" mass="17040">MLYLNYLGRLLEEGFLVITGEIISIQEKLYREDTMTFEELKKNKPTIQWIENDEDGEFFTEENISATNKVLDSYIDDLKKLGANPSEAEIIKAVKEVVISINELNDEYDDFIETVEREDLCEFIDTAAKIAGLESEEDITEEWREW</sequence>
<proteinExistence type="predicted"/>
<comment type="caution">
    <text evidence="1">The sequence shown here is derived from an EMBL/GenBank/DDBJ whole genome shotgun (WGS) entry which is preliminary data.</text>
</comment>
<reference evidence="1 2" key="1">
    <citation type="submission" date="2023-07" db="EMBL/GenBank/DDBJ databases">
        <title>Genomic Encyclopedia of Type Strains, Phase IV (KMG-IV): sequencing the most valuable type-strain genomes for metagenomic binning, comparative biology and taxonomic classification.</title>
        <authorList>
            <person name="Goeker M."/>
        </authorList>
    </citation>
    <scope>NUCLEOTIDE SEQUENCE [LARGE SCALE GENOMIC DNA]</scope>
    <source>
        <strain evidence="1 2">DSM 27594</strain>
    </source>
</reference>
<accession>A0ABT9Y3G0</accession>
<protein>
    <submittedName>
        <fullName evidence="1">Uncharacterized protein</fullName>
    </submittedName>
</protein>
<name>A0ABT9Y3G0_9BACI</name>
<keyword evidence="2" id="KW-1185">Reference proteome</keyword>
<evidence type="ECO:0000313" key="2">
    <source>
        <dbReference type="Proteomes" id="UP001224122"/>
    </source>
</evidence>